<keyword evidence="1 9" id="KW-0444">Lipid biosynthesis</keyword>
<dbReference type="NCBIfam" id="TIGR01768">
    <property type="entry name" value="GGGP-family"/>
    <property type="match status" value="1"/>
</dbReference>
<organism evidence="10 11">
    <name type="scientific">Formosa undariae</name>
    <dbReference type="NCBI Taxonomy" id="1325436"/>
    <lineage>
        <taxon>Bacteria</taxon>
        <taxon>Pseudomonadati</taxon>
        <taxon>Bacteroidota</taxon>
        <taxon>Flavobacteriia</taxon>
        <taxon>Flavobacteriales</taxon>
        <taxon>Flavobacteriaceae</taxon>
        <taxon>Formosa</taxon>
    </lineage>
</organism>
<evidence type="ECO:0000256" key="9">
    <source>
        <dbReference type="HAMAP-Rule" id="MF_00112"/>
    </source>
</evidence>
<name>A0ABV5EXS6_9FLAO</name>
<keyword evidence="5 9" id="KW-0443">Lipid metabolism</keyword>
<evidence type="ECO:0000256" key="4">
    <source>
        <dbReference type="ARBA" id="ARBA00022842"/>
    </source>
</evidence>
<dbReference type="InterPro" id="IPR010946">
    <property type="entry name" value="GGGP_synth"/>
</dbReference>
<dbReference type="InterPro" id="IPR050064">
    <property type="entry name" value="IGPS_HisA/HisF"/>
</dbReference>
<gene>
    <name evidence="10" type="ORF">ACFFVB_01440</name>
</gene>
<dbReference type="RefSeq" id="WP_382380422.1">
    <property type="nucleotide sequence ID" value="NZ_JBHMEZ010000001.1"/>
</dbReference>
<keyword evidence="11" id="KW-1185">Reference proteome</keyword>
<proteinExistence type="inferred from homology"/>
<keyword evidence="6 9" id="KW-0594">Phospholipid biosynthesis</keyword>
<dbReference type="NCBIfam" id="NF003198">
    <property type="entry name" value="PRK04169.1-2"/>
    <property type="match status" value="1"/>
</dbReference>
<keyword evidence="7 9" id="KW-1208">Phospholipid metabolism</keyword>
<evidence type="ECO:0000256" key="1">
    <source>
        <dbReference type="ARBA" id="ARBA00022516"/>
    </source>
</evidence>
<keyword evidence="2 9" id="KW-0808">Transferase</keyword>
<dbReference type="SUPFAM" id="SSF51395">
    <property type="entry name" value="FMN-linked oxidoreductases"/>
    <property type="match status" value="1"/>
</dbReference>
<feature type="binding site" evidence="9">
    <location>
        <begin position="227"/>
        <end position="228"/>
    </location>
    <ligand>
        <name>sn-glycerol 1-phosphate</name>
        <dbReference type="ChEBI" id="CHEBI:57685"/>
    </ligand>
</feature>
<dbReference type="EC" id="2.5.1.41" evidence="9"/>
<comment type="similarity">
    <text evidence="9">Belongs to the GGGP/HepGP synthase family. Group II subfamily.</text>
</comment>
<dbReference type="InterPro" id="IPR038597">
    <property type="entry name" value="GGGP/HepGP_synthase_sf"/>
</dbReference>
<evidence type="ECO:0000313" key="10">
    <source>
        <dbReference type="EMBL" id="MFB9051728.1"/>
    </source>
</evidence>
<feature type="binding site" evidence="9">
    <location>
        <position position="53"/>
    </location>
    <ligand>
        <name>Mg(2+)</name>
        <dbReference type="ChEBI" id="CHEBI:18420"/>
    </ligand>
</feature>
<dbReference type="EMBL" id="JBHMEZ010000001">
    <property type="protein sequence ID" value="MFB9051728.1"/>
    <property type="molecule type" value="Genomic_DNA"/>
</dbReference>
<dbReference type="Pfam" id="PF01884">
    <property type="entry name" value="PcrB"/>
    <property type="match status" value="1"/>
</dbReference>
<dbReference type="InterPro" id="IPR008205">
    <property type="entry name" value="GGGP_HepGP_synthase"/>
</dbReference>
<keyword evidence="4 9" id="KW-0460">Magnesium</keyword>
<comment type="caution">
    <text evidence="10">The sequence shown here is derived from an EMBL/GenBank/DDBJ whole genome shotgun (WGS) entry which is preliminary data.</text>
</comment>
<evidence type="ECO:0000313" key="11">
    <source>
        <dbReference type="Proteomes" id="UP001589605"/>
    </source>
</evidence>
<accession>A0ABV5EXS6</accession>
<protein>
    <recommendedName>
        <fullName evidence="9">Geranylgeranylglyceryl phosphate synthase</fullName>
        <shortName evidence="9">GGGP synthase</shortName>
        <shortName evidence="9">GGGPS</shortName>
        <ecNumber evidence="9">2.5.1.41</ecNumber>
    </recommendedName>
    <alternativeName>
        <fullName evidence="9">(S)-3-O-geranylgeranylglyceryl phosphate synthase</fullName>
    </alternativeName>
    <alternativeName>
        <fullName evidence="9">Phosphoglycerol geranylgeranyltransferase</fullName>
    </alternativeName>
</protein>
<evidence type="ECO:0000256" key="3">
    <source>
        <dbReference type="ARBA" id="ARBA00022723"/>
    </source>
</evidence>
<dbReference type="Proteomes" id="UP001589605">
    <property type="component" value="Unassembled WGS sequence"/>
</dbReference>
<feature type="binding site" evidence="9">
    <location>
        <begin position="174"/>
        <end position="180"/>
    </location>
    <ligand>
        <name>sn-glycerol 1-phosphate</name>
        <dbReference type="ChEBI" id="CHEBI:57685"/>
    </ligand>
</feature>
<evidence type="ECO:0000256" key="6">
    <source>
        <dbReference type="ARBA" id="ARBA00023209"/>
    </source>
</evidence>
<evidence type="ECO:0000256" key="8">
    <source>
        <dbReference type="ARBA" id="ARBA00047288"/>
    </source>
</evidence>
<comment type="function">
    <text evidence="9">Prenyltransferase that catalyzes the transfer of the geranylgeranyl moiety of geranylgeranyl diphosphate (GGPP) to the C3 hydroxyl of sn-glycerol-1-phosphate (G1P).</text>
</comment>
<sequence>MKNVLNNIQHNIFANNKQLAVLIDPEKIRLSDVEAFVKKINKSVANYIFVGGSTVPVDLTEPLVVEINKHTNLPVILFPGDVAQITNKANALLFISLLSGRNPAYLIGKHVEAIPRLKETTLEIIPTGYLLIENEGVQTMVQKVTETEPMPSKQVENIVNTALAGELLGMRLIYLEAGSGAKNPVSPEIIKAVRDDLSIPLIVGGGIKSKAQMNAAFEAGANIVVIGTALEKNEDFFRELKRW</sequence>
<evidence type="ECO:0000256" key="5">
    <source>
        <dbReference type="ARBA" id="ARBA00023098"/>
    </source>
</evidence>
<feature type="binding site" evidence="9">
    <location>
        <begin position="205"/>
        <end position="206"/>
    </location>
    <ligand>
        <name>sn-glycerol 1-phosphate</name>
        <dbReference type="ChEBI" id="CHEBI:57685"/>
    </ligand>
</feature>
<comment type="catalytic activity">
    <reaction evidence="8 9">
        <text>sn-glycerol 1-phosphate + (2E,6E,10E)-geranylgeranyl diphosphate = sn-3-O-(geranylgeranyl)glycerol 1-phosphate + diphosphate</text>
        <dbReference type="Rhea" id="RHEA:23404"/>
        <dbReference type="ChEBI" id="CHEBI:33019"/>
        <dbReference type="ChEBI" id="CHEBI:57677"/>
        <dbReference type="ChEBI" id="CHEBI:57685"/>
        <dbReference type="ChEBI" id="CHEBI:58756"/>
        <dbReference type="EC" id="2.5.1.41"/>
    </reaction>
</comment>
<feature type="binding site" evidence="9">
    <location>
        <position position="24"/>
    </location>
    <ligand>
        <name>Mg(2+)</name>
        <dbReference type="ChEBI" id="CHEBI:18420"/>
    </ligand>
</feature>
<evidence type="ECO:0000256" key="2">
    <source>
        <dbReference type="ARBA" id="ARBA00022679"/>
    </source>
</evidence>
<dbReference type="NCBIfam" id="TIGR01769">
    <property type="entry name" value="GGGP"/>
    <property type="match status" value="1"/>
</dbReference>
<dbReference type="PANTHER" id="PTHR21235:SF22">
    <property type="entry name" value="GERANYLGERANYLGLYCERYL PHOSPHATE SYNTHASE"/>
    <property type="match status" value="1"/>
</dbReference>
<keyword evidence="3 9" id="KW-0479">Metal-binding</keyword>
<reference evidence="10 11" key="1">
    <citation type="submission" date="2024-09" db="EMBL/GenBank/DDBJ databases">
        <authorList>
            <person name="Sun Q."/>
            <person name="Mori K."/>
        </authorList>
    </citation>
    <scope>NUCLEOTIDE SEQUENCE [LARGE SCALE GENOMIC DNA]</scope>
    <source>
        <strain evidence="10 11">CECT 8286</strain>
    </source>
</reference>
<evidence type="ECO:0000256" key="7">
    <source>
        <dbReference type="ARBA" id="ARBA00023264"/>
    </source>
</evidence>
<comment type="caution">
    <text evidence="9">Lacks conserved residue(s) required for the propagation of feature annotation.</text>
</comment>
<dbReference type="PANTHER" id="PTHR21235">
    <property type="entry name" value="IMIDAZOLE GLYCEROL PHOSPHATE SYNTHASE SUBUNIT HISF/H IGP SYNTHASE SUBUNIT HISF/H"/>
    <property type="match status" value="1"/>
</dbReference>
<dbReference type="HAMAP" id="MF_00112">
    <property type="entry name" value="GGGP_HepGP_synthase"/>
    <property type="match status" value="1"/>
</dbReference>
<dbReference type="Gene3D" id="3.20.20.390">
    <property type="entry name" value="FMN-linked oxidoreductases"/>
    <property type="match status" value="1"/>
</dbReference>
<comment type="cofactor">
    <cofactor evidence="9">
        <name>Mg(2+)</name>
        <dbReference type="ChEBI" id="CHEBI:18420"/>
    </cofactor>
</comment>